<organism evidence="2 3">
    <name type="scientific">Halomicronema hongdechloris C2206</name>
    <dbReference type="NCBI Taxonomy" id="1641165"/>
    <lineage>
        <taxon>Bacteria</taxon>
        <taxon>Bacillati</taxon>
        <taxon>Cyanobacteriota</taxon>
        <taxon>Cyanophyceae</taxon>
        <taxon>Nodosilineales</taxon>
        <taxon>Nodosilineaceae</taxon>
        <taxon>Halomicronema</taxon>
    </lineage>
</organism>
<dbReference type="InterPro" id="IPR002182">
    <property type="entry name" value="NB-ARC"/>
</dbReference>
<dbReference type="RefSeq" id="WP_080807254.1">
    <property type="nucleotide sequence ID" value="NZ_CP021983.2"/>
</dbReference>
<dbReference type="Pfam" id="PF00931">
    <property type="entry name" value="NB-ARC"/>
    <property type="match status" value="1"/>
</dbReference>
<dbReference type="AlphaFoldDB" id="A0A1Z3HQ74"/>
<evidence type="ECO:0000313" key="2">
    <source>
        <dbReference type="EMBL" id="ASC72445.1"/>
    </source>
</evidence>
<name>A0A1Z3HQ74_9CYAN</name>
<dbReference type="SUPFAM" id="SSF52540">
    <property type="entry name" value="P-loop containing nucleoside triphosphate hydrolases"/>
    <property type="match status" value="1"/>
</dbReference>
<evidence type="ECO:0000259" key="1">
    <source>
        <dbReference type="Pfam" id="PF00931"/>
    </source>
</evidence>
<gene>
    <name evidence="2" type="ORF">XM38_034020</name>
</gene>
<dbReference type="EMBL" id="CP021983">
    <property type="protein sequence ID" value="ASC72445.1"/>
    <property type="molecule type" value="Genomic_DNA"/>
</dbReference>
<evidence type="ECO:0000313" key="3">
    <source>
        <dbReference type="Proteomes" id="UP000191901"/>
    </source>
</evidence>
<protein>
    <recommendedName>
        <fullName evidence="1">NB-ARC domain-containing protein</fullName>
    </recommendedName>
</protein>
<dbReference type="GO" id="GO:0043531">
    <property type="term" value="F:ADP binding"/>
    <property type="evidence" value="ECO:0007669"/>
    <property type="project" value="InterPro"/>
</dbReference>
<dbReference type="KEGG" id="hhg:XM38_034020"/>
<proteinExistence type="predicted"/>
<dbReference type="Gene3D" id="3.40.50.300">
    <property type="entry name" value="P-loop containing nucleotide triphosphate hydrolases"/>
    <property type="match status" value="1"/>
</dbReference>
<dbReference type="STRING" id="1641165.XM38_07585"/>
<dbReference type="PANTHER" id="PTHR35205">
    <property type="entry name" value="NB-ARC AND TPR DOMAIN PROTEIN"/>
    <property type="match status" value="1"/>
</dbReference>
<dbReference type="PRINTS" id="PR00364">
    <property type="entry name" value="DISEASERSIST"/>
</dbReference>
<dbReference type="InterPro" id="IPR027417">
    <property type="entry name" value="P-loop_NTPase"/>
</dbReference>
<dbReference type="OrthoDB" id="3193074at2"/>
<reference evidence="2 3" key="1">
    <citation type="journal article" date="2016" name="Biochim. Biophys. Acta">
        <title>Characterization of red-shifted phycobilisomes isolated from the chlorophyll f-containing cyanobacterium Halomicronema hongdechloris.</title>
        <authorList>
            <person name="Li Y."/>
            <person name="Lin Y."/>
            <person name="Garvey C.J."/>
            <person name="Birch D."/>
            <person name="Corkery R.W."/>
            <person name="Loughlin P.C."/>
            <person name="Scheer H."/>
            <person name="Willows R.D."/>
            <person name="Chen M."/>
        </authorList>
    </citation>
    <scope>NUCLEOTIDE SEQUENCE [LARGE SCALE GENOMIC DNA]</scope>
    <source>
        <strain evidence="2 3">C2206</strain>
    </source>
</reference>
<dbReference type="PANTHER" id="PTHR35205:SF1">
    <property type="entry name" value="ZU5 DOMAIN-CONTAINING PROTEIN"/>
    <property type="match status" value="1"/>
</dbReference>
<sequence>MTAAPLSPDDRRRLLQTLNGLPSTQQEEIIFALNPPTSVLASNTGTPGHRVITLLTWAEGPTGCGLAAVIEQLNQCLGAAQRPAFKLAQRWMGLAARNRFFTGREPLLMAIHTALQTYRRVVFSGIGGIGKTQTALEYAYRHRHEYDYGFWVRAASKDELFSGYSALAEALQLPGRQQVEQSVVVNLVTEWLAHHDRWLLVLDNADDLKQLQPFLPVGDRGHLLLTSRAQAVGTLAHRLEIKTMAPAEGALFLLRRAKLLPADAPLMQASTSDQTLAHTLQAEMDGLPLALDQAGAYMEEQVLSLWEYLQQFREEKAHLLSQRGDLASDHPSVTVTFSLAFQKVLAANPADLWSHAAPGPGSHRAQFHLCHRVHRCRLPAESDRLLSP</sequence>
<keyword evidence="3" id="KW-1185">Reference proteome</keyword>
<dbReference type="Proteomes" id="UP000191901">
    <property type="component" value="Chromosome"/>
</dbReference>
<feature type="domain" description="NB-ARC" evidence="1">
    <location>
        <begin position="121"/>
        <end position="235"/>
    </location>
</feature>
<accession>A0A1Z3HQ74</accession>